<dbReference type="InterPro" id="IPR023296">
    <property type="entry name" value="Glyco_hydro_beta-prop_sf"/>
</dbReference>
<reference evidence="2 5" key="3">
    <citation type="submission" date="2018-03" db="EMBL/GenBank/DDBJ databases">
        <title>Genomic Encyclopedia of Archaeal and Bacterial Type Strains, Phase II (KMG-II): from individual species to whole genera.</title>
        <authorList>
            <person name="Goeker M."/>
        </authorList>
    </citation>
    <scope>NUCLEOTIDE SEQUENCE [LARGE SCALE GENOMIC DNA]</scope>
    <source>
        <strain evidence="2 5">DSM 17797</strain>
    </source>
</reference>
<reference evidence="4" key="1">
    <citation type="submission" date="2016-11" db="EMBL/GenBank/DDBJ databases">
        <authorList>
            <person name="Varghese N."/>
            <person name="Submissions S."/>
        </authorList>
    </citation>
    <scope>NUCLEOTIDE SEQUENCE [LARGE SCALE GENOMIC DNA]</scope>
    <source>
        <strain evidence="4">DSM 19729</strain>
    </source>
</reference>
<evidence type="ECO:0000313" key="2">
    <source>
        <dbReference type="EMBL" id="PRZ21023.1"/>
    </source>
</evidence>
<name>A0A1M5SKT7_9FLAO</name>
<dbReference type="OrthoDB" id="9799605at2"/>
<evidence type="ECO:0000313" key="5">
    <source>
        <dbReference type="Proteomes" id="UP000237771"/>
    </source>
</evidence>
<feature type="signal peptide" evidence="1">
    <location>
        <begin position="1"/>
        <end position="25"/>
    </location>
</feature>
<proteinExistence type="predicted"/>
<dbReference type="SUPFAM" id="SSF75005">
    <property type="entry name" value="Arabinanase/levansucrase/invertase"/>
    <property type="match status" value="1"/>
</dbReference>
<dbReference type="Proteomes" id="UP000184384">
    <property type="component" value="Unassembled WGS sequence"/>
</dbReference>
<feature type="chain" id="PRO_5009913745" description="Beta-fructofuranosidase" evidence="1">
    <location>
        <begin position="26"/>
        <end position="558"/>
    </location>
</feature>
<dbReference type="EMBL" id="PVUB01000010">
    <property type="protein sequence ID" value="PRZ21023.1"/>
    <property type="molecule type" value="Genomic_DNA"/>
</dbReference>
<sequence length="558" mass="63568">MVKYSKSIVAIVNVLFCLFITNAFAQTTKNKILENGVEVPNVRASMNEFERKEMPIPYLENRQKLIPINVGRQLFVDDFLIEQTNLSRVNHAAVFSKQNPVLEPDKEWEYNKSGPYAAPFSDGIWYDEKEAMFKMWYLAGSPNKDKQSFHTCYAESKDGIKWDKKILGLFGDTNIVDDSDRDSNTIWLDKAETDPGKRYKMFNVEKRATDNRWQIVLKYSKDGIHWDKGVAQSGDLYDRTTAFYNPFSKKWVISMRYSAAIGRARSYLENSSPEQAVSLAHRVRKDAKDANISYWFGADDKEPRHPSFPNIKPEIYNHDAIAYESIMLGYYSVWQGPENKVADSLGIQKRNEVLIGYSRDGYHFSRPSHEPFMGVNEKEGAWNWGNVQSIVGVPIIKGDSLYFYASGRRLYKKMWDAYTSTGLATLRRDGFVSLDSKSKDGYITTRSVTFEGSYLFVNANVNASLKAEILDSNNKPIAGFTKEDCIAMKTNSTKYLISWKNKKDLAALKNKTVKIKFYVDDGSLYSFWVSKWKTGESNGYTAGGGPKLNPSGVDVPLD</sequence>
<gene>
    <name evidence="2" type="ORF">BC624_11039</name>
    <name evidence="3" type="ORF">SAMN05443373_11238</name>
</gene>
<organism evidence="3 4">
    <name type="scientific">Flavobacterium granuli</name>
    <dbReference type="NCBI Taxonomy" id="280093"/>
    <lineage>
        <taxon>Bacteria</taxon>
        <taxon>Pseudomonadati</taxon>
        <taxon>Bacteroidota</taxon>
        <taxon>Flavobacteriia</taxon>
        <taxon>Flavobacteriales</taxon>
        <taxon>Flavobacteriaceae</taxon>
        <taxon>Flavobacterium</taxon>
    </lineage>
</organism>
<dbReference type="RefSeq" id="WP_072945345.1">
    <property type="nucleotide sequence ID" value="NZ_FQWO01000012.1"/>
</dbReference>
<evidence type="ECO:0008006" key="6">
    <source>
        <dbReference type="Google" id="ProtNLM"/>
    </source>
</evidence>
<dbReference type="EMBL" id="FQWO01000012">
    <property type="protein sequence ID" value="SHH39121.1"/>
    <property type="molecule type" value="Genomic_DNA"/>
</dbReference>
<keyword evidence="5" id="KW-1185">Reference proteome</keyword>
<dbReference type="Proteomes" id="UP000237771">
    <property type="component" value="Unassembled WGS sequence"/>
</dbReference>
<accession>A0A1M5SKT7</accession>
<keyword evidence="1" id="KW-0732">Signal</keyword>
<dbReference type="AlphaFoldDB" id="A0A1M5SKT7"/>
<protein>
    <recommendedName>
        <fullName evidence="6">Beta-fructofuranosidase</fullName>
    </recommendedName>
</protein>
<dbReference type="Gene3D" id="2.115.10.20">
    <property type="entry name" value="Glycosyl hydrolase domain, family 43"/>
    <property type="match status" value="1"/>
</dbReference>
<evidence type="ECO:0000313" key="3">
    <source>
        <dbReference type="EMBL" id="SHH39121.1"/>
    </source>
</evidence>
<evidence type="ECO:0000313" key="4">
    <source>
        <dbReference type="Proteomes" id="UP000184384"/>
    </source>
</evidence>
<reference evidence="3" key="2">
    <citation type="submission" date="2016-11" db="EMBL/GenBank/DDBJ databases">
        <authorList>
            <person name="Jaros S."/>
            <person name="Januszkiewicz K."/>
            <person name="Wedrychowicz H."/>
        </authorList>
    </citation>
    <scope>NUCLEOTIDE SEQUENCE [LARGE SCALE GENOMIC DNA]</scope>
    <source>
        <strain evidence="3">DSM 19729</strain>
    </source>
</reference>
<evidence type="ECO:0000256" key="1">
    <source>
        <dbReference type="SAM" id="SignalP"/>
    </source>
</evidence>
<dbReference type="STRING" id="280093.SAMN05443373_11238"/>